<dbReference type="EMBL" id="JAATEN010000007">
    <property type="protein sequence ID" value="NJQ01081.1"/>
    <property type="molecule type" value="Genomic_DNA"/>
</dbReference>
<keyword evidence="5" id="KW-1133">Transmembrane helix</keyword>
<sequence>MSVTAGEGGGARGAADGGLLIAVITNTAPESTLPRVLDALRTEGAGPGEVVVLFTGEPGGAADRTLEVLLRNRPVEVVRTPRAMRAGEGRQFLADGVRGHRFVAFLDDDCVPQPGWLSAVRAACADPLPTALFFGPRHPVAAGGGGALVRALESRSSKKLALIDAADVPAAVLAPKALSAAGNFVVNVMAAREIGLALPLFARTAFEDVDFQVRAELHGWAVQFHRDLLVEHHDEVGVVALLRKSWHSGKGMARCAVLYGTAFWDKCRLRPWRALLSWAVALLCLAAVPVLPWAAAGALLPVLLNTWLHRRELRGARLSHRALYLLVKPVRDLMIGLGFIVHYAAIRLMSWPPSEWAEMRRAGTTVGLRYTPLHDAEEVRASPTG</sequence>
<keyword evidence="4" id="KW-0808">Transferase</keyword>
<evidence type="ECO:0000256" key="5">
    <source>
        <dbReference type="SAM" id="Phobius"/>
    </source>
</evidence>
<protein>
    <submittedName>
        <fullName evidence="6">Glycosyltransferase</fullName>
    </submittedName>
</protein>
<keyword evidence="7" id="KW-1185">Reference proteome</keyword>
<evidence type="ECO:0000256" key="1">
    <source>
        <dbReference type="ARBA" id="ARBA00004776"/>
    </source>
</evidence>
<dbReference type="PANTHER" id="PTHR43179">
    <property type="entry name" value="RHAMNOSYLTRANSFERASE WBBL"/>
    <property type="match status" value="1"/>
</dbReference>
<dbReference type="InterPro" id="IPR029044">
    <property type="entry name" value="Nucleotide-diphossugar_trans"/>
</dbReference>
<organism evidence="6 7">
    <name type="scientific">Streptomyces zingiberis</name>
    <dbReference type="NCBI Taxonomy" id="2053010"/>
    <lineage>
        <taxon>Bacteria</taxon>
        <taxon>Bacillati</taxon>
        <taxon>Actinomycetota</taxon>
        <taxon>Actinomycetes</taxon>
        <taxon>Kitasatosporales</taxon>
        <taxon>Streptomycetaceae</taxon>
        <taxon>Streptomyces</taxon>
    </lineage>
</organism>
<feature type="transmembrane region" description="Helical" evidence="5">
    <location>
        <begin position="325"/>
        <end position="346"/>
    </location>
</feature>
<name>A0ABX1BTN9_9ACTN</name>
<comment type="pathway">
    <text evidence="1">Cell wall biogenesis; cell wall polysaccharide biosynthesis.</text>
</comment>
<evidence type="ECO:0000256" key="3">
    <source>
        <dbReference type="ARBA" id="ARBA00022676"/>
    </source>
</evidence>
<evidence type="ECO:0000256" key="2">
    <source>
        <dbReference type="ARBA" id="ARBA00006739"/>
    </source>
</evidence>
<dbReference type="CDD" id="cd00761">
    <property type="entry name" value="Glyco_tranf_GTA_type"/>
    <property type="match status" value="1"/>
</dbReference>
<feature type="transmembrane region" description="Helical" evidence="5">
    <location>
        <begin position="275"/>
        <end position="304"/>
    </location>
</feature>
<dbReference type="Proteomes" id="UP000695264">
    <property type="component" value="Unassembled WGS sequence"/>
</dbReference>
<keyword evidence="3" id="KW-0328">Glycosyltransferase</keyword>
<dbReference type="Gene3D" id="3.90.550.10">
    <property type="entry name" value="Spore Coat Polysaccharide Biosynthesis Protein SpsA, Chain A"/>
    <property type="match status" value="1"/>
</dbReference>
<keyword evidence="5" id="KW-0812">Transmembrane</keyword>
<comment type="similarity">
    <text evidence="2">Belongs to the glycosyltransferase 2 family.</text>
</comment>
<keyword evidence="5" id="KW-0472">Membrane</keyword>
<evidence type="ECO:0000313" key="7">
    <source>
        <dbReference type="Proteomes" id="UP000695264"/>
    </source>
</evidence>
<comment type="caution">
    <text evidence="6">The sequence shown here is derived from an EMBL/GenBank/DDBJ whole genome shotgun (WGS) entry which is preliminary data.</text>
</comment>
<proteinExistence type="inferred from homology"/>
<accession>A0ABX1BTN9</accession>
<dbReference type="Pfam" id="PF13641">
    <property type="entry name" value="Glyco_tranf_2_3"/>
    <property type="match status" value="1"/>
</dbReference>
<evidence type="ECO:0000256" key="4">
    <source>
        <dbReference type="ARBA" id="ARBA00022679"/>
    </source>
</evidence>
<gene>
    <name evidence="6" type="ORF">HCK00_11200</name>
</gene>
<reference evidence="6 7" key="1">
    <citation type="submission" date="2020-03" db="EMBL/GenBank/DDBJ databases">
        <title>WGS of actinomycetes isolated from Thailand.</title>
        <authorList>
            <person name="Thawai C."/>
        </authorList>
    </citation>
    <scope>NUCLEOTIDE SEQUENCE [LARGE SCALE GENOMIC DNA]</scope>
    <source>
        <strain evidence="6 7">PLAI 1-29</strain>
    </source>
</reference>
<dbReference type="SUPFAM" id="SSF53448">
    <property type="entry name" value="Nucleotide-diphospho-sugar transferases"/>
    <property type="match status" value="1"/>
</dbReference>
<dbReference type="PANTHER" id="PTHR43179:SF12">
    <property type="entry name" value="GALACTOFURANOSYLTRANSFERASE GLFT2"/>
    <property type="match status" value="1"/>
</dbReference>
<evidence type="ECO:0000313" key="6">
    <source>
        <dbReference type="EMBL" id="NJQ01081.1"/>
    </source>
</evidence>
<dbReference type="RefSeq" id="WP_168101699.1">
    <property type="nucleotide sequence ID" value="NZ_JAATEN010000007.1"/>
</dbReference>